<dbReference type="AlphaFoldDB" id="A0A850T1V2"/>
<name>A0A850T1V2_9BACT</name>
<reference evidence="1 2" key="1">
    <citation type="submission" date="2020-06" db="EMBL/GenBank/DDBJ databases">
        <title>High-quality draft genome of sulfate reducer Desulfobacter latus type strain AcrS2 isolated from marine sediment.</title>
        <authorList>
            <person name="Hoppe M."/>
            <person name="Larsen C.K."/>
            <person name="Marshall I.P.G."/>
            <person name="Schramm A."/>
            <person name="Marietou A.G."/>
        </authorList>
    </citation>
    <scope>NUCLEOTIDE SEQUENCE [LARGE SCALE GENOMIC DNA]</scope>
    <source>
        <strain evidence="1 2">AcRS2</strain>
    </source>
</reference>
<comment type="caution">
    <text evidence="1">The sequence shown here is derived from an EMBL/GenBank/DDBJ whole genome shotgun (WGS) entry which is preliminary data.</text>
</comment>
<gene>
    <name evidence="1" type="ORF">HXW94_11975</name>
</gene>
<proteinExistence type="predicted"/>
<dbReference type="EMBL" id="JACADJ010000043">
    <property type="protein sequence ID" value="NWH05693.1"/>
    <property type="molecule type" value="Genomic_DNA"/>
</dbReference>
<dbReference type="Proteomes" id="UP000553343">
    <property type="component" value="Unassembled WGS sequence"/>
</dbReference>
<evidence type="ECO:0000313" key="1">
    <source>
        <dbReference type="EMBL" id="NWH05693.1"/>
    </source>
</evidence>
<dbReference type="PANTHER" id="PTHR40053">
    <property type="entry name" value="SPORULATION-CONTROL PROTEIN SPO0M"/>
    <property type="match status" value="1"/>
</dbReference>
<dbReference type="PANTHER" id="PTHR40053:SF1">
    <property type="entry name" value="SPORULATION-CONTROL PROTEIN SPO0M"/>
    <property type="match status" value="1"/>
</dbReference>
<dbReference type="RefSeq" id="WP_178367151.1">
    <property type="nucleotide sequence ID" value="NZ_JACADJ010000043.1"/>
</dbReference>
<dbReference type="InterPro" id="IPR009776">
    <property type="entry name" value="Spore_0_M"/>
</dbReference>
<dbReference type="Pfam" id="PF07070">
    <property type="entry name" value="Spo0M"/>
    <property type="match status" value="1"/>
</dbReference>
<organism evidence="1 2">
    <name type="scientific">Desulfobacter latus</name>
    <dbReference type="NCBI Taxonomy" id="2292"/>
    <lineage>
        <taxon>Bacteria</taxon>
        <taxon>Pseudomonadati</taxon>
        <taxon>Thermodesulfobacteriota</taxon>
        <taxon>Desulfobacteria</taxon>
        <taxon>Desulfobacterales</taxon>
        <taxon>Desulfobacteraceae</taxon>
        <taxon>Desulfobacter</taxon>
    </lineage>
</organism>
<sequence>MFKKIFAKMGFGSAKVDAILTTDQFYPGGTVAGRIEIKGGDVEQEISAINLKLKTVAKQEGEDIDANLTHTLDEYAICEAFTLKPGAEESVEFAFELHPETPVTVLDISDNRCKVWLETSLDIDNAIDPKDRDYLHIHPSPVIAAFIDAMHQNGFRLVKADVEKGFLNGNGFESVSGCYQELEFKPTGFGFSSIEEVELSFVIQGDVTHVLIELDRRFAGDGYRSLTVPSNADYQEVEAALKSII</sequence>
<keyword evidence="2" id="KW-1185">Reference proteome</keyword>
<evidence type="ECO:0000313" key="2">
    <source>
        <dbReference type="Proteomes" id="UP000553343"/>
    </source>
</evidence>
<protein>
    <submittedName>
        <fullName evidence="1">Sporulation protein</fullName>
    </submittedName>
</protein>
<accession>A0A850T1V2</accession>